<accession>A0A077WVZ3</accession>
<dbReference type="AlphaFoldDB" id="A0A077WVZ3"/>
<organism evidence="2">
    <name type="scientific">Lichtheimia ramosa</name>
    <dbReference type="NCBI Taxonomy" id="688394"/>
    <lineage>
        <taxon>Eukaryota</taxon>
        <taxon>Fungi</taxon>
        <taxon>Fungi incertae sedis</taxon>
        <taxon>Mucoromycota</taxon>
        <taxon>Mucoromycotina</taxon>
        <taxon>Mucoromycetes</taxon>
        <taxon>Mucorales</taxon>
        <taxon>Lichtheimiaceae</taxon>
        <taxon>Lichtheimia</taxon>
    </lineage>
</organism>
<name>A0A077WVZ3_9FUNG</name>
<evidence type="ECO:0000313" key="2">
    <source>
        <dbReference type="EMBL" id="CDS11455.1"/>
    </source>
</evidence>
<gene>
    <name evidence="2" type="ORF">LRAMOSA03718</name>
</gene>
<dbReference type="EMBL" id="LK023346">
    <property type="protein sequence ID" value="CDS11455.1"/>
    <property type="molecule type" value="Genomic_DNA"/>
</dbReference>
<proteinExistence type="predicted"/>
<protein>
    <submittedName>
        <fullName evidence="2">Uncharacterized protein</fullName>
    </submittedName>
</protein>
<sequence length="272" mass="31623">MTEITHMIASEEDNISQADTVQDNASASRSKNYFFLPPKDVFKLNADSLAKRAECLKPYELSNVENAKILCSMKTEDLMDTVKGIFEKKNPHFEKRRSEDWSLYNLLLVDLCRRLQVVDTRFERIYDVHEKEIKWRQKVIEPVRKVVHSMQKDYSAAFAKTDDGEYFDLFVPFVKAKRQRLISLVEEFGDEISLFTEFIDFKKIADMKGSDYQSFVKDLSLSKEQLVEHIAMVPKDFKKTNPAAPHNKHTLLNPTHDDEDIFSSPPPYKSKA</sequence>
<evidence type="ECO:0000256" key="1">
    <source>
        <dbReference type="SAM" id="MobiDB-lite"/>
    </source>
</evidence>
<dbReference type="OrthoDB" id="2286168at2759"/>
<feature type="region of interest" description="Disordered" evidence="1">
    <location>
        <begin position="238"/>
        <end position="272"/>
    </location>
</feature>
<reference evidence="2" key="1">
    <citation type="journal article" date="2014" name="Genome Announc.">
        <title>De novo whole-genome sequence and genome annotation of Lichtheimia ramosa.</title>
        <authorList>
            <person name="Linde J."/>
            <person name="Schwartze V."/>
            <person name="Binder U."/>
            <person name="Lass-Florl C."/>
            <person name="Voigt K."/>
            <person name="Horn F."/>
        </authorList>
    </citation>
    <scope>NUCLEOTIDE SEQUENCE</scope>
    <source>
        <strain evidence="2">JMRC FSU:6197</strain>
    </source>
</reference>